<evidence type="ECO:0000313" key="3">
    <source>
        <dbReference type="Proteomes" id="UP000054526"/>
    </source>
</evidence>
<protein>
    <recommendedName>
        <fullName evidence="1">HTH merR-type domain-containing protein</fullName>
    </recommendedName>
</protein>
<sequence length="214" mass="25017">MDRTSISIHELAKQLNIPLATMRRYIRQHGHLLDLEKDDKNYTIGEDSISTLAQIREAYAQGLTVEEVQRRFSPTGFAPSAATGGTRGDSLYAEVMRAISDLEQLMIERFEQHNQLLNTLAETAAARLSDITRHDHDLQRLERIERVNDRLAEWRIERALQKEALEKWAALPEAQRLVKKGMFNKEEDREEKERFVRDYVDKYFETELRRAYGL</sequence>
<dbReference type="InterPro" id="IPR000551">
    <property type="entry name" value="MerR-type_HTH_dom"/>
</dbReference>
<dbReference type="EMBL" id="JXAL01000024">
    <property type="protein sequence ID" value="KIL35061.1"/>
    <property type="molecule type" value="Genomic_DNA"/>
</dbReference>
<evidence type="ECO:0000313" key="2">
    <source>
        <dbReference type="EMBL" id="KIL35061.1"/>
    </source>
</evidence>
<proteinExistence type="predicted"/>
<feature type="domain" description="HTH merR-type" evidence="1">
    <location>
        <begin position="7"/>
        <end position="71"/>
    </location>
</feature>
<keyword evidence="3" id="KW-1185">Reference proteome</keyword>
<dbReference type="SUPFAM" id="SSF46955">
    <property type="entry name" value="Putative DNA-binding domain"/>
    <property type="match status" value="1"/>
</dbReference>
<evidence type="ECO:0000259" key="1">
    <source>
        <dbReference type="Pfam" id="PF13411"/>
    </source>
</evidence>
<dbReference type="InterPro" id="IPR009061">
    <property type="entry name" value="DNA-bd_dom_put_sf"/>
</dbReference>
<accession>A0ABR5A230</accession>
<reference evidence="2 3" key="1">
    <citation type="submission" date="2014-12" db="EMBL/GenBank/DDBJ databases">
        <title>Draft genome sequence of Cohnella kolymensis strain B-2846.</title>
        <authorList>
            <person name="Karlyshev A.V."/>
            <person name="Kudryashova E.B."/>
        </authorList>
    </citation>
    <scope>NUCLEOTIDE SEQUENCE [LARGE SCALE GENOMIC DNA]</scope>
    <source>
        <strain evidence="2 3">VKM B-2846</strain>
    </source>
</reference>
<organism evidence="2 3">
    <name type="scientific">Cohnella kolymensis</name>
    <dbReference type="NCBI Taxonomy" id="1590652"/>
    <lineage>
        <taxon>Bacteria</taxon>
        <taxon>Bacillati</taxon>
        <taxon>Bacillota</taxon>
        <taxon>Bacilli</taxon>
        <taxon>Bacillales</taxon>
        <taxon>Paenibacillaceae</taxon>
        <taxon>Cohnella</taxon>
    </lineage>
</organism>
<dbReference type="Gene3D" id="1.10.1660.10">
    <property type="match status" value="1"/>
</dbReference>
<comment type="caution">
    <text evidence="2">The sequence shown here is derived from an EMBL/GenBank/DDBJ whole genome shotgun (WGS) entry which is preliminary data.</text>
</comment>
<name>A0ABR5A230_9BACL</name>
<gene>
    <name evidence="2" type="ORF">SD71_15485</name>
</gene>
<dbReference type="Proteomes" id="UP000054526">
    <property type="component" value="Unassembled WGS sequence"/>
</dbReference>
<dbReference type="Pfam" id="PF13411">
    <property type="entry name" value="MerR_1"/>
    <property type="match status" value="1"/>
</dbReference>
<dbReference type="RefSeq" id="WP_041065027.1">
    <property type="nucleotide sequence ID" value="NZ_JXAL01000024.1"/>
</dbReference>